<organism evidence="1 2">
    <name type="scientific">Romanomermis culicivorax</name>
    <name type="common">Nematode worm</name>
    <dbReference type="NCBI Taxonomy" id="13658"/>
    <lineage>
        <taxon>Eukaryota</taxon>
        <taxon>Metazoa</taxon>
        <taxon>Ecdysozoa</taxon>
        <taxon>Nematoda</taxon>
        <taxon>Enoplea</taxon>
        <taxon>Dorylaimia</taxon>
        <taxon>Mermithida</taxon>
        <taxon>Mermithoidea</taxon>
        <taxon>Mermithidae</taxon>
        <taxon>Romanomermis</taxon>
    </lineage>
</organism>
<evidence type="ECO:0000313" key="1">
    <source>
        <dbReference type="Proteomes" id="UP000887565"/>
    </source>
</evidence>
<protein>
    <submittedName>
        <fullName evidence="2">Uncharacterized protein</fullName>
    </submittedName>
</protein>
<dbReference type="WBParaSite" id="nRc.2.0.1.t27424-RA">
    <property type="protein sequence ID" value="nRc.2.0.1.t27424-RA"/>
    <property type="gene ID" value="nRc.2.0.1.g27424"/>
</dbReference>
<evidence type="ECO:0000313" key="2">
    <source>
        <dbReference type="WBParaSite" id="nRc.2.0.1.t27424-RA"/>
    </source>
</evidence>
<sequence>MRSTRITAILWKTTDGPTTEPNGMKISLSFGYVPTITFPSVPSEKVDAKINLISMRPEIC</sequence>
<reference evidence="2" key="1">
    <citation type="submission" date="2022-11" db="UniProtKB">
        <authorList>
            <consortium name="WormBaseParasite"/>
        </authorList>
    </citation>
    <scope>IDENTIFICATION</scope>
</reference>
<keyword evidence="1" id="KW-1185">Reference proteome</keyword>
<accession>A0A915JMJ1</accession>
<name>A0A915JMJ1_ROMCU</name>
<proteinExistence type="predicted"/>
<dbReference type="AlphaFoldDB" id="A0A915JMJ1"/>
<dbReference type="Proteomes" id="UP000887565">
    <property type="component" value="Unplaced"/>
</dbReference>